<organism evidence="12 13">
    <name type="scientific">Eleutherodactylus coqui</name>
    <name type="common">Puerto Rican coqui</name>
    <dbReference type="NCBI Taxonomy" id="57060"/>
    <lineage>
        <taxon>Eukaryota</taxon>
        <taxon>Metazoa</taxon>
        <taxon>Chordata</taxon>
        <taxon>Craniata</taxon>
        <taxon>Vertebrata</taxon>
        <taxon>Euteleostomi</taxon>
        <taxon>Amphibia</taxon>
        <taxon>Batrachia</taxon>
        <taxon>Anura</taxon>
        <taxon>Neobatrachia</taxon>
        <taxon>Hyloidea</taxon>
        <taxon>Eleutherodactylidae</taxon>
        <taxon>Eleutherodactylinae</taxon>
        <taxon>Eleutherodactylus</taxon>
        <taxon>Eleutherodactylus</taxon>
    </lineage>
</organism>
<dbReference type="CDD" id="cd06902">
    <property type="entry name" value="lectin_ERGIC-53_ERGL"/>
    <property type="match status" value="1"/>
</dbReference>
<feature type="transmembrane region" description="Helical" evidence="9">
    <location>
        <begin position="445"/>
        <end position="467"/>
    </location>
</feature>
<keyword evidence="4" id="KW-0430">Lectin</keyword>
<dbReference type="GO" id="GO:0000139">
    <property type="term" value="C:Golgi membrane"/>
    <property type="evidence" value="ECO:0007669"/>
    <property type="project" value="TreeGrafter"/>
</dbReference>
<evidence type="ECO:0000256" key="1">
    <source>
        <dbReference type="ARBA" id="ARBA00004151"/>
    </source>
</evidence>
<proteinExistence type="predicted"/>
<dbReference type="OrthoDB" id="10265193at2759"/>
<gene>
    <name evidence="12" type="ORF">GDO78_005497</name>
</gene>
<dbReference type="GO" id="GO:0005789">
    <property type="term" value="C:endoplasmic reticulum membrane"/>
    <property type="evidence" value="ECO:0007669"/>
    <property type="project" value="TreeGrafter"/>
</dbReference>
<name>A0A8J6FMU7_ELECQ</name>
<dbReference type="SUPFAM" id="SSF49899">
    <property type="entry name" value="Concanavalin A-like lectins/glucanases"/>
    <property type="match status" value="1"/>
</dbReference>
<evidence type="ECO:0000256" key="2">
    <source>
        <dbReference type="ARBA" id="ARBA00022692"/>
    </source>
</evidence>
<evidence type="ECO:0000256" key="10">
    <source>
        <dbReference type="SAM" id="SignalP"/>
    </source>
</evidence>
<comment type="subcellular location">
    <subcellularLocation>
        <location evidence="1">Endoplasmic reticulum-Golgi intermediate compartment membrane</location>
        <topology evidence="1">Single-pass type I membrane protein</topology>
    </subcellularLocation>
</comment>
<keyword evidence="2 9" id="KW-0812">Transmembrane</keyword>
<keyword evidence="8" id="KW-0175">Coiled coil</keyword>
<keyword evidence="5 9" id="KW-1133">Transmembrane helix</keyword>
<evidence type="ECO:0000256" key="7">
    <source>
        <dbReference type="ARBA" id="ARBA00023157"/>
    </source>
</evidence>
<dbReference type="InterPro" id="IPR051136">
    <property type="entry name" value="Intracellular_Lectin-GPT"/>
</dbReference>
<evidence type="ECO:0000259" key="11">
    <source>
        <dbReference type="PROSITE" id="PS51328"/>
    </source>
</evidence>
<dbReference type="AlphaFoldDB" id="A0A8J6FMU7"/>
<dbReference type="Pfam" id="PF03388">
    <property type="entry name" value="Lectin_leg-like"/>
    <property type="match status" value="1"/>
</dbReference>
<protein>
    <recommendedName>
        <fullName evidence="11">L-type lectin-like domain-containing protein</fullName>
    </recommendedName>
</protein>
<comment type="caution">
    <text evidence="12">The sequence shown here is derived from an EMBL/GenBank/DDBJ whole genome shotgun (WGS) entry which is preliminary data.</text>
</comment>
<dbReference type="GO" id="GO:0005537">
    <property type="term" value="F:D-mannose binding"/>
    <property type="evidence" value="ECO:0007669"/>
    <property type="project" value="TreeGrafter"/>
</dbReference>
<evidence type="ECO:0000313" key="12">
    <source>
        <dbReference type="EMBL" id="KAG9489554.1"/>
    </source>
</evidence>
<dbReference type="FunFam" id="2.60.120.200:FF:000028">
    <property type="entry name" value="Blast:Protein ERGIC-53"/>
    <property type="match status" value="1"/>
</dbReference>
<dbReference type="Proteomes" id="UP000770717">
    <property type="component" value="Unassembled WGS sequence"/>
</dbReference>
<evidence type="ECO:0000256" key="3">
    <source>
        <dbReference type="ARBA" id="ARBA00022729"/>
    </source>
</evidence>
<feature type="signal peptide" evidence="10">
    <location>
        <begin position="1"/>
        <end position="18"/>
    </location>
</feature>
<dbReference type="InterPro" id="IPR013320">
    <property type="entry name" value="ConA-like_dom_sf"/>
</dbReference>
<evidence type="ECO:0000256" key="4">
    <source>
        <dbReference type="ARBA" id="ARBA00022734"/>
    </source>
</evidence>
<dbReference type="EMBL" id="WNTK01000002">
    <property type="protein sequence ID" value="KAG9489554.1"/>
    <property type="molecule type" value="Genomic_DNA"/>
</dbReference>
<dbReference type="PANTHER" id="PTHR12223">
    <property type="entry name" value="VESICULAR MANNOSE-BINDING LECTIN"/>
    <property type="match status" value="1"/>
</dbReference>
<sequence length="468" mass="53165">MCFPSLLLFLSLLSPCFPAQDVPAHRRFEYKYSFKGPHITFPDGTIPFWETYGDVTSGPDEVRLVSSLKNHKGSMWTKNNSSFSHWEVEMSIRIFGHGRVGAEGLAFWYTRAKGELGTVYGSADLWDGVAIIFDTFDHDSKGNNPAIVIVGNNGKLQYDHLRDGSSQSLGSCVENFRNTIRPFRVKITYYKRTLRVYVQIGFSPGDRAYELCAEVPNMVIPSTGYFGISAATSALADDHDVLSFMVYSLSTTWEESPRAQIPKDEKERFEKEYEEFQKELEKNMQDFQKKNSVQDEDEFESNSQRELEMIIFGQTRLLEEVRVLRTRLNMTLAEQVRHKSILSRLKANETTTVSLEYVHRSLESITNGMPDLLSKIKELKGDIKRIAKDLSSSKTPISTSNSPSNSNEVKEDFSKIRKSLHHLMKSLASSHTTKCPSSNTHSSCLSSGIFLTFLLLQCVCTVAFMFYR</sequence>
<dbReference type="GO" id="GO:0030134">
    <property type="term" value="C:COPII-coated ER to Golgi transport vesicle"/>
    <property type="evidence" value="ECO:0007669"/>
    <property type="project" value="TreeGrafter"/>
</dbReference>
<evidence type="ECO:0000256" key="5">
    <source>
        <dbReference type="ARBA" id="ARBA00022989"/>
    </source>
</evidence>
<keyword evidence="3 10" id="KW-0732">Signal</keyword>
<evidence type="ECO:0000256" key="9">
    <source>
        <dbReference type="SAM" id="Phobius"/>
    </source>
</evidence>
<dbReference type="PROSITE" id="PS51328">
    <property type="entry name" value="L_LECTIN_LIKE"/>
    <property type="match status" value="1"/>
</dbReference>
<dbReference type="InterPro" id="IPR005052">
    <property type="entry name" value="Lectin_leg"/>
</dbReference>
<evidence type="ECO:0000256" key="8">
    <source>
        <dbReference type="SAM" id="Coils"/>
    </source>
</evidence>
<dbReference type="Gene3D" id="2.60.120.200">
    <property type="match status" value="1"/>
</dbReference>
<feature type="domain" description="L-type lectin-like" evidence="11">
    <location>
        <begin position="26"/>
        <end position="249"/>
    </location>
</feature>
<dbReference type="GO" id="GO:0033116">
    <property type="term" value="C:endoplasmic reticulum-Golgi intermediate compartment membrane"/>
    <property type="evidence" value="ECO:0007669"/>
    <property type="project" value="UniProtKB-SubCell"/>
</dbReference>
<keyword evidence="6 9" id="KW-0472">Membrane</keyword>
<accession>A0A8J6FMU7</accession>
<feature type="chain" id="PRO_5035151183" description="L-type lectin-like domain-containing protein" evidence="10">
    <location>
        <begin position="19"/>
        <end position="468"/>
    </location>
</feature>
<dbReference type="GO" id="GO:0006888">
    <property type="term" value="P:endoplasmic reticulum to Golgi vesicle-mediated transport"/>
    <property type="evidence" value="ECO:0007669"/>
    <property type="project" value="TreeGrafter"/>
</dbReference>
<evidence type="ECO:0000256" key="6">
    <source>
        <dbReference type="ARBA" id="ARBA00023136"/>
    </source>
</evidence>
<keyword evidence="13" id="KW-1185">Reference proteome</keyword>
<keyword evidence="7" id="KW-1015">Disulfide bond</keyword>
<feature type="coiled-coil region" evidence="8">
    <location>
        <begin position="266"/>
        <end position="297"/>
    </location>
</feature>
<dbReference type="PANTHER" id="PTHR12223:SF43">
    <property type="entry name" value="LECTIN, MANNOSE-BINDING, 1"/>
    <property type="match status" value="1"/>
</dbReference>
<reference evidence="12" key="1">
    <citation type="thesis" date="2020" institute="ProQuest LLC" country="789 East Eisenhower Parkway, Ann Arbor, MI, USA">
        <title>Comparative Genomics and Chromosome Evolution.</title>
        <authorList>
            <person name="Mudd A.B."/>
        </authorList>
    </citation>
    <scope>NUCLEOTIDE SEQUENCE</scope>
    <source>
        <strain evidence="12">HN-11 Male</strain>
        <tissue evidence="12">Kidney and liver</tissue>
    </source>
</reference>
<evidence type="ECO:0000313" key="13">
    <source>
        <dbReference type="Proteomes" id="UP000770717"/>
    </source>
</evidence>